<sequence length="278" mass="30496">MERGRRNVVVVVVVVGVTVVRMILSVARRGDEAGITSVGRERVSGGGDSAVVIEVERDDYIDLEGDIDEADWDESGDGLLDGEGKRRRRGDDEVWCSRRRLRGAKMGGTALHITCLCLFFPINLYSGPYIVDSKANDTVRYHPVTGFSPEVRCCRLGAVRYGFCTVDTLIRYTYVGGTVLSHMGHRYVSLHAILNGGKAAAPRPYMGESLKNASLERAPVGVLSPQRQYTEDVARRSNGSLGTVGPASLSIPSWLWSASRDAPWQREVRKYGGETAME</sequence>
<gene>
    <name evidence="2" type="ORF">OIDMADRAFT_62025</name>
</gene>
<keyword evidence="1" id="KW-0472">Membrane</keyword>
<keyword evidence="3" id="KW-1185">Reference proteome</keyword>
<evidence type="ECO:0000313" key="3">
    <source>
        <dbReference type="Proteomes" id="UP000054321"/>
    </source>
</evidence>
<dbReference type="Proteomes" id="UP000054321">
    <property type="component" value="Unassembled WGS sequence"/>
</dbReference>
<reference evidence="2 3" key="1">
    <citation type="submission" date="2014-04" db="EMBL/GenBank/DDBJ databases">
        <authorList>
            <consortium name="DOE Joint Genome Institute"/>
            <person name="Kuo A."/>
            <person name="Martino E."/>
            <person name="Perotto S."/>
            <person name="Kohler A."/>
            <person name="Nagy L.G."/>
            <person name="Floudas D."/>
            <person name="Copeland A."/>
            <person name="Barry K.W."/>
            <person name="Cichocki N."/>
            <person name="Veneault-Fourrey C."/>
            <person name="LaButti K."/>
            <person name="Lindquist E.A."/>
            <person name="Lipzen A."/>
            <person name="Lundell T."/>
            <person name="Morin E."/>
            <person name="Murat C."/>
            <person name="Sun H."/>
            <person name="Tunlid A."/>
            <person name="Henrissat B."/>
            <person name="Grigoriev I.V."/>
            <person name="Hibbett D.S."/>
            <person name="Martin F."/>
            <person name="Nordberg H.P."/>
            <person name="Cantor M.N."/>
            <person name="Hua S.X."/>
        </authorList>
    </citation>
    <scope>NUCLEOTIDE SEQUENCE [LARGE SCALE GENOMIC DNA]</scope>
    <source>
        <strain evidence="2 3">Zn</strain>
    </source>
</reference>
<feature type="transmembrane region" description="Helical" evidence="1">
    <location>
        <begin position="7"/>
        <end position="27"/>
    </location>
</feature>
<dbReference type="InParanoid" id="A0A0C3C2D5"/>
<name>A0A0C3C2D5_OIDMZ</name>
<dbReference type="HOGENOM" id="CLU_1001495_0_0_1"/>
<accession>A0A0C3C2D5</accession>
<protein>
    <submittedName>
        <fullName evidence="2">Uncharacterized protein</fullName>
    </submittedName>
</protein>
<keyword evidence="1" id="KW-0812">Transmembrane</keyword>
<dbReference type="EMBL" id="KN832901">
    <property type="protein sequence ID" value="KIM93048.1"/>
    <property type="molecule type" value="Genomic_DNA"/>
</dbReference>
<dbReference type="AlphaFoldDB" id="A0A0C3C2D5"/>
<evidence type="ECO:0000313" key="2">
    <source>
        <dbReference type="EMBL" id="KIM93048.1"/>
    </source>
</evidence>
<evidence type="ECO:0000256" key="1">
    <source>
        <dbReference type="SAM" id="Phobius"/>
    </source>
</evidence>
<reference evidence="3" key="2">
    <citation type="submission" date="2015-01" db="EMBL/GenBank/DDBJ databases">
        <title>Evolutionary Origins and Diversification of the Mycorrhizal Mutualists.</title>
        <authorList>
            <consortium name="DOE Joint Genome Institute"/>
            <consortium name="Mycorrhizal Genomics Consortium"/>
            <person name="Kohler A."/>
            <person name="Kuo A."/>
            <person name="Nagy L.G."/>
            <person name="Floudas D."/>
            <person name="Copeland A."/>
            <person name="Barry K.W."/>
            <person name="Cichocki N."/>
            <person name="Veneault-Fourrey C."/>
            <person name="LaButti K."/>
            <person name="Lindquist E.A."/>
            <person name="Lipzen A."/>
            <person name="Lundell T."/>
            <person name="Morin E."/>
            <person name="Murat C."/>
            <person name="Riley R."/>
            <person name="Ohm R."/>
            <person name="Sun H."/>
            <person name="Tunlid A."/>
            <person name="Henrissat B."/>
            <person name="Grigoriev I.V."/>
            <person name="Hibbett D.S."/>
            <person name="Martin F."/>
        </authorList>
    </citation>
    <scope>NUCLEOTIDE SEQUENCE [LARGE SCALE GENOMIC DNA]</scope>
    <source>
        <strain evidence="3">Zn</strain>
    </source>
</reference>
<organism evidence="2 3">
    <name type="scientific">Oidiodendron maius (strain Zn)</name>
    <dbReference type="NCBI Taxonomy" id="913774"/>
    <lineage>
        <taxon>Eukaryota</taxon>
        <taxon>Fungi</taxon>
        <taxon>Dikarya</taxon>
        <taxon>Ascomycota</taxon>
        <taxon>Pezizomycotina</taxon>
        <taxon>Leotiomycetes</taxon>
        <taxon>Leotiomycetes incertae sedis</taxon>
        <taxon>Myxotrichaceae</taxon>
        <taxon>Oidiodendron</taxon>
    </lineage>
</organism>
<keyword evidence="1" id="KW-1133">Transmembrane helix</keyword>
<proteinExistence type="predicted"/>